<comment type="caution">
    <text evidence="6">The sequence shown here is derived from an EMBL/GenBank/DDBJ whole genome shotgun (WGS) entry which is preliminary data.</text>
</comment>
<evidence type="ECO:0000313" key="6">
    <source>
        <dbReference type="EMBL" id="MFD2169960.1"/>
    </source>
</evidence>
<comment type="catalytic activity">
    <reaction evidence="3 4">
        <text>a 2'-deoxyribonucleoside 5'-diphosphate + [thioredoxin]-disulfide + H2O = a ribonucleoside 5'-diphosphate + [thioredoxin]-dithiol</text>
        <dbReference type="Rhea" id="RHEA:23252"/>
        <dbReference type="Rhea" id="RHEA-COMP:10698"/>
        <dbReference type="Rhea" id="RHEA-COMP:10700"/>
        <dbReference type="ChEBI" id="CHEBI:15377"/>
        <dbReference type="ChEBI" id="CHEBI:29950"/>
        <dbReference type="ChEBI" id="CHEBI:50058"/>
        <dbReference type="ChEBI" id="CHEBI:57930"/>
        <dbReference type="ChEBI" id="CHEBI:73316"/>
        <dbReference type="EC" id="1.17.4.1"/>
    </reaction>
</comment>
<organism evidence="6 7">
    <name type="scientific">Tumebacillus lipolyticus</name>
    <dbReference type="NCBI Taxonomy" id="1280370"/>
    <lineage>
        <taxon>Bacteria</taxon>
        <taxon>Bacillati</taxon>
        <taxon>Bacillota</taxon>
        <taxon>Bacilli</taxon>
        <taxon>Bacillales</taxon>
        <taxon>Alicyclobacillaceae</taxon>
        <taxon>Tumebacillus</taxon>
    </lineage>
</organism>
<dbReference type="NCBIfam" id="NF007184">
    <property type="entry name" value="PRK09614.1-3"/>
    <property type="match status" value="1"/>
</dbReference>
<keyword evidence="5" id="KW-0812">Transmembrane</keyword>
<name>A0ABW4ZW50_9BACL</name>
<proteinExistence type="inferred from homology"/>
<dbReference type="InterPro" id="IPR000358">
    <property type="entry name" value="RNR_small_fam"/>
</dbReference>
<dbReference type="PIRSF" id="PIRSF000355">
    <property type="entry name" value="NrdB"/>
    <property type="match status" value="1"/>
</dbReference>
<dbReference type="PANTHER" id="PTHR23409:SF18">
    <property type="entry name" value="RIBONUCLEOSIDE-DIPHOSPHATE REDUCTASE SUBUNIT M2"/>
    <property type="match status" value="1"/>
</dbReference>
<dbReference type="RefSeq" id="WP_386045516.1">
    <property type="nucleotide sequence ID" value="NZ_JBHUIO010000005.1"/>
</dbReference>
<accession>A0ABW4ZW50</accession>
<comment type="function">
    <text evidence="4">Provides the precursors necessary for DNA synthesis. Catalyzes the biosynthesis of deoxyribonucleotides from the corresponding ribonucleotides.</text>
</comment>
<feature type="transmembrane region" description="Helical" evidence="5">
    <location>
        <begin position="180"/>
        <end position="201"/>
    </location>
</feature>
<gene>
    <name evidence="6" type="ORF">ACFSOY_08125</name>
</gene>
<dbReference type="InterPro" id="IPR033909">
    <property type="entry name" value="RNR_small"/>
</dbReference>
<dbReference type="EMBL" id="JBHUIO010000005">
    <property type="protein sequence ID" value="MFD2169960.1"/>
    <property type="molecule type" value="Genomic_DNA"/>
</dbReference>
<dbReference type="InterPro" id="IPR009078">
    <property type="entry name" value="Ferritin-like_SF"/>
</dbReference>
<comment type="subunit">
    <text evidence="2">Tetramer of two alpha and two beta subunits.</text>
</comment>
<dbReference type="InterPro" id="IPR012348">
    <property type="entry name" value="RNR-like"/>
</dbReference>
<dbReference type="EC" id="1.17.4.1" evidence="4"/>
<comment type="cofactor">
    <cofactor evidence="4">
        <name>Fe cation</name>
        <dbReference type="ChEBI" id="CHEBI:24875"/>
    </cofactor>
    <text evidence="4">Binds 2 iron ions per subunit.</text>
</comment>
<keyword evidence="4" id="KW-0215">Deoxyribonucleotide synthesis</keyword>
<dbReference type="Proteomes" id="UP001597343">
    <property type="component" value="Unassembled WGS sequence"/>
</dbReference>
<dbReference type="SUPFAM" id="SSF47240">
    <property type="entry name" value="Ferritin-like"/>
    <property type="match status" value="1"/>
</dbReference>
<evidence type="ECO:0000256" key="4">
    <source>
        <dbReference type="PIRNR" id="PIRNR000355"/>
    </source>
</evidence>
<dbReference type="PANTHER" id="PTHR23409">
    <property type="entry name" value="RIBONUCLEOSIDE-DIPHOSPHATE REDUCTASE SMALL CHAIN"/>
    <property type="match status" value="1"/>
</dbReference>
<keyword evidence="5" id="KW-0472">Membrane</keyword>
<comment type="similarity">
    <text evidence="1 4">Belongs to the ribonucleoside diphosphate reductase small chain family.</text>
</comment>
<evidence type="ECO:0000256" key="1">
    <source>
        <dbReference type="ARBA" id="ARBA00009303"/>
    </source>
</evidence>
<reference evidence="7" key="1">
    <citation type="journal article" date="2019" name="Int. J. Syst. Evol. Microbiol.">
        <title>The Global Catalogue of Microorganisms (GCM) 10K type strain sequencing project: providing services to taxonomists for standard genome sequencing and annotation.</title>
        <authorList>
            <consortium name="The Broad Institute Genomics Platform"/>
            <consortium name="The Broad Institute Genome Sequencing Center for Infectious Disease"/>
            <person name="Wu L."/>
            <person name="Ma J."/>
        </authorList>
    </citation>
    <scope>NUCLEOTIDE SEQUENCE [LARGE SCALE GENOMIC DNA]</scope>
    <source>
        <strain evidence="7">CGMCC 1.13574</strain>
    </source>
</reference>
<evidence type="ECO:0000256" key="3">
    <source>
        <dbReference type="ARBA" id="ARBA00047754"/>
    </source>
</evidence>
<keyword evidence="4 6" id="KW-0560">Oxidoreductase</keyword>
<dbReference type="GO" id="GO:0004748">
    <property type="term" value="F:ribonucleoside-diphosphate reductase activity, thioredoxin disulfide as acceptor"/>
    <property type="evidence" value="ECO:0007669"/>
    <property type="project" value="UniProtKB-EC"/>
</dbReference>
<sequence length="359" mass="42133">MTEIKRKKLFNEAGDRDWQQRRLLNGNTTNMLEFNNVAYEWAEKLYMKMSRFFWVPEECPMLDDKKQFLLLTEGEQTAYKKILSFLIFLDSIQVANLGYIANYLHAPEIDACLKTQAFFETIHSQSYDYILTSVVDAVTRDQVYNEWRTDQRLLERNRFITNLYEDFIADPSQKNLLRSLMANFLLEGIYFYAGFAFFYALGRQNKMGGTVSVIRLIQRDELLHLALFTNIFRELRKEEPHLFTPELTEELVGMAKTAVEHEIAWGQYVIQNQIIGLSDEIIARYIKYLGNIRCAAIGLPKPYPEITEHPMKWVDEFANMNDVKTDFFERRVGNYQKAGGKLNFDKLRNRPIGEWGSPL</sequence>
<evidence type="ECO:0000313" key="7">
    <source>
        <dbReference type="Proteomes" id="UP001597343"/>
    </source>
</evidence>
<keyword evidence="5" id="KW-1133">Transmembrane helix</keyword>
<dbReference type="CDD" id="cd01049">
    <property type="entry name" value="RNRR2"/>
    <property type="match status" value="1"/>
</dbReference>
<protein>
    <recommendedName>
        <fullName evidence="4">Ribonucleoside-diphosphate reductase subunit beta</fullName>
        <ecNumber evidence="4">1.17.4.1</ecNumber>
    </recommendedName>
</protein>
<keyword evidence="4" id="KW-0408">Iron</keyword>
<keyword evidence="7" id="KW-1185">Reference proteome</keyword>
<evidence type="ECO:0000256" key="2">
    <source>
        <dbReference type="ARBA" id="ARBA00011209"/>
    </source>
</evidence>
<dbReference type="Gene3D" id="1.10.620.20">
    <property type="entry name" value="Ribonucleotide Reductase, subunit A"/>
    <property type="match status" value="1"/>
</dbReference>
<dbReference type="Pfam" id="PF00268">
    <property type="entry name" value="Ribonuc_red_sm"/>
    <property type="match status" value="1"/>
</dbReference>
<evidence type="ECO:0000256" key="5">
    <source>
        <dbReference type="SAM" id="Phobius"/>
    </source>
</evidence>
<keyword evidence="4" id="KW-0479">Metal-binding</keyword>